<feature type="compositionally biased region" description="Polar residues" evidence="7">
    <location>
        <begin position="653"/>
        <end position="673"/>
    </location>
</feature>
<dbReference type="PROSITE" id="PS50172">
    <property type="entry name" value="BRCT"/>
    <property type="match status" value="1"/>
</dbReference>
<proteinExistence type="predicted"/>
<dbReference type="SMART" id="SM00577">
    <property type="entry name" value="CPDc"/>
    <property type="match status" value="1"/>
</dbReference>
<evidence type="ECO:0000313" key="11">
    <source>
        <dbReference type="Proteomes" id="UP000044841"/>
    </source>
</evidence>
<name>A0A0K6GCS7_9AGAM</name>
<dbReference type="SUPFAM" id="SSF56784">
    <property type="entry name" value="HAD-like"/>
    <property type="match status" value="1"/>
</dbReference>
<dbReference type="EC" id="3.1.3.16" evidence="6"/>
<feature type="compositionally biased region" description="Pro residues" evidence="7">
    <location>
        <begin position="226"/>
        <end position="248"/>
    </location>
</feature>
<comment type="function">
    <text evidence="6">This promotes the activity of RNA polymerase II.</text>
</comment>
<feature type="compositionally biased region" description="Low complexity" evidence="7">
    <location>
        <begin position="321"/>
        <end position="334"/>
    </location>
</feature>
<keyword evidence="2 6" id="KW-0378">Hydrolase</keyword>
<feature type="region of interest" description="Disordered" evidence="7">
    <location>
        <begin position="623"/>
        <end position="740"/>
    </location>
</feature>
<dbReference type="InterPro" id="IPR011947">
    <property type="entry name" value="FCP1_euk"/>
</dbReference>
<evidence type="ECO:0000256" key="6">
    <source>
        <dbReference type="RuleBase" id="RU366066"/>
    </source>
</evidence>
<feature type="compositionally biased region" description="Polar residues" evidence="7">
    <location>
        <begin position="635"/>
        <end position="646"/>
    </location>
</feature>
<dbReference type="EMBL" id="CYGV01001656">
    <property type="protein sequence ID" value="CUA76285.1"/>
    <property type="molecule type" value="Genomic_DNA"/>
</dbReference>
<dbReference type="NCBIfam" id="TIGR02250">
    <property type="entry name" value="FCP1_euk"/>
    <property type="match status" value="1"/>
</dbReference>
<dbReference type="Pfam" id="PF03031">
    <property type="entry name" value="NIF"/>
    <property type="match status" value="1"/>
</dbReference>
<dbReference type="GO" id="GO:0005634">
    <property type="term" value="C:nucleus"/>
    <property type="evidence" value="ECO:0007669"/>
    <property type="project" value="UniProtKB-SubCell"/>
</dbReference>
<evidence type="ECO:0000259" key="8">
    <source>
        <dbReference type="PROSITE" id="PS50172"/>
    </source>
</evidence>
<feature type="domain" description="FCP1 homology" evidence="9">
    <location>
        <begin position="42"/>
        <end position="220"/>
    </location>
</feature>
<comment type="subcellular location">
    <subcellularLocation>
        <location evidence="1 6">Nucleus</location>
    </subcellularLocation>
</comment>
<evidence type="ECO:0000256" key="4">
    <source>
        <dbReference type="ARBA" id="ARBA00047761"/>
    </source>
</evidence>
<feature type="region of interest" description="Disordered" evidence="7">
    <location>
        <begin position="220"/>
        <end position="334"/>
    </location>
</feature>
<evidence type="ECO:0000256" key="2">
    <source>
        <dbReference type="ARBA" id="ARBA00022801"/>
    </source>
</evidence>
<dbReference type="SUPFAM" id="SSF52113">
    <property type="entry name" value="BRCT domain"/>
    <property type="match status" value="1"/>
</dbReference>
<accession>A0A0K6GCS7</accession>
<dbReference type="CDD" id="cd07521">
    <property type="entry name" value="HAD_FCP1-like"/>
    <property type="match status" value="1"/>
</dbReference>
<organism evidence="10 11">
    <name type="scientific">Rhizoctonia solani</name>
    <dbReference type="NCBI Taxonomy" id="456999"/>
    <lineage>
        <taxon>Eukaryota</taxon>
        <taxon>Fungi</taxon>
        <taxon>Dikarya</taxon>
        <taxon>Basidiomycota</taxon>
        <taxon>Agaricomycotina</taxon>
        <taxon>Agaricomycetes</taxon>
        <taxon>Cantharellales</taxon>
        <taxon>Ceratobasidiaceae</taxon>
        <taxon>Rhizoctonia</taxon>
    </lineage>
</organism>
<feature type="compositionally biased region" description="Low complexity" evidence="7">
    <location>
        <begin position="279"/>
        <end position="290"/>
    </location>
</feature>
<dbReference type="Pfam" id="PF12738">
    <property type="entry name" value="PTCB-BRCT"/>
    <property type="match status" value="1"/>
</dbReference>
<dbReference type="GO" id="GO:0008420">
    <property type="term" value="F:RNA polymerase II CTD heptapeptide repeat phosphatase activity"/>
    <property type="evidence" value="ECO:0007669"/>
    <property type="project" value="UniProtKB-UniRule"/>
</dbReference>
<comment type="catalytic activity">
    <reaction evidence="5 6">
        <text>O-phospho-L-threonyl-[protein] + H2O = L-threonyl-[protein] + phosphate</text>
        <dbReference type="Rhea" id="RHEA:47004"/>
        <dbReference type="Rhea" id="RHEA-COMP:11060"/>
        <dbReference type="Rhea" id="RHEA-COMP:11605"/>
        <dbReference type="ChEBI" id="CHEBI:15377"/>
        <dbReference type="ChEBI" id="CHEBI:30013"/>
        <dbReference type="ChEBI" id="CHEBI:43474"/>
        <dbReference type="ChEBI" id="CHEBI:61977"/>
        <dbReference type="EC" id="3.1.3.16"/>
    </reaction>
</comment>
<dbReference type="InterPro" id="IPR036420">
    <property type="entry name" value="BRCT_dom_sf"/>
</dbReference>
<dbReference type="Proteomes" id="UP000044841">
    <property type="component" value="Unassembled WGS sequence"/>
</dbReference>
<dbReference type="InterPro" id="IPR001357">
    <property type="entry name" value="BRCT_dom"/>
</dbReference>
<keyword evidence="11" id="KW-1185">Reference proteome</keyword>
<feature type="region of interest" description="Disordered" evidence="7">
    <location>
        <begin position="559"/>
        <end position="594"/>
    </location>
</feature>
<dbReference type="InterPro" id="IPR036412">
    <property type="entry name" value="HAD-like_sf"/>
</dbReference>
<dbReference type="InterPro" id="IPR023214">
    <property type="entry name" value="HAD_sf"/>
</dbReference>
<dbReference type="PROSITE" id="PS50969">
    <property type="entry name" value="FCP1"/>
    <property type="match status" value="1"/>
</dbReference>
<dbReference type="InterPro" id="IPR039189">
    <property type="entry name" value="Fcp1"/>
</dbReference>
<feature type="compositionally biased region" description="Acidic residues" evidence="7">
    <location>
        <begin position="730"/>
        <end position="740"/>
    </location>
</feature>
<evidence type="ECO:0000256" key="5">
    <source>
        <dbReference type="ARBA" id="ARBA00048336"/>
    </source>
</evidence>
<feature type="domain" description="BRCT" evidence="8">
    <location>
        <begin position="458"/>
        <end position="551"/>
    </location>
</feature>
<evidence type="ECO:0000256" key="1">
    <source>
        <dbReference type="ARBA" id="ARBA00004123"/>
    </source>
</evidence>
<comment type="catalytic activity">
    <reaction evidence="4 6">
        <text>O-phospho-L-seryl-[protein] + H2O = L-seryl-[protein] + phosphate</text>
        <dbReference type="Rhea" id="RHEA:20629"/>
        <dbReference type="Rhea" id="RHEA-COMP:9863"/>
        <dbReference type="Rhea" id="RHEA-COMP:11604"/>
        <dbReference type="ChEBI" id="CHEBI:15377"/>
        <dbReference type="ChEBI" id="CHEBI:29999"/>
        <dbReference type="ChEBI" id="CHEBI:43474"/>
        <dbReference type="ChEBI" id="CHEBI:83421"/>
        <dbReference type="EC" id="3.1.3.16"/>
    </reaction>
</comment>
<dbReference type="CDD" id="cd17729">
    <property type="entry name" value="BRCT_CTDP1"/>
    <property type="match status" value="1"/>
</dbReference>
<evidence type="ECO:0000256" key="7">
    <source>
        <dbReference type="SAM" id="MobiDB-lite"/>
    </source>
</evidence>
<dbReference type="SMART" id="SM00292">
    <property type="entry name" value="BRCT"/>
    <property type="match status" value="1"/>
</dbReference>
<dbReference type="AlphaFoldDB" id="A0A0K6GCS7"/>
<evidence type="ECO:0000313" key="10">
    <source>
        <dbReference type="EMBL" id="CUA76285.1"/>
    </source>
</evidence>
<evidence type="ECO:0000256" key="3">
    <source>
        <dbReference type="ARBA" id="ARBA00023242"/>
    </source>
</evidence>
<dbReference type="PANTHER" id="PTHR23081:SF36">
    <property type="entry name" value="RNA POLYMERASE II SUBUNIT A C-TERMINAL DOMAIN PHOSPHATASE"/>
    <property type="match status" value="1"/>
</dbReference>
<protein>
    <recommendedName>
        <fullName evidence="6">RNA polymerase II subunit A C-terminal domain phosphatase</fullName>
        <ecNumber evidence="6">3.1.3.16</ecNumber>
    </recommendedName>
</protein>
<dbReference type="PANTHER" id="PTHR23081">
    <property type="entry name" value="RNA POLYMERASE II CTD PHOSPHATASE"/>
    <property type="match status" value="1"/>
</dbReference>
<sequence length="740" mass="80266">MCASCGDEVGAYGVRLTHDAAGPTVSNEEAFRIEQETAERLTQARKLSLIVDLDQTVVHATVDPTVGEWMAQGEPNPNYSALKDVARFVLADGSSPDGCWYYIKPRPGLADFLRNLSAKYEMHVYTMGTRAYATEVCKAIDPDGSLFAGRILSRDESGSMTQKNIERLFPVDQSMVVIIDDRADVWSAHQNNLVKVIPYDFFVGIGDINAGLLPKQQDALQLPPGATAPPPPPEPPAASAPAPAPEPQPEQETTTPPGSPRPTHATIPVPPPPADEEPSAAANLPITDPTPTDPPTPGETTTDETESTPERQSVTVVTDGLVPTPSLSSSTPTLEQVATFESARAKLEAKTKTDSDGDSVRESIIEAVREERPLARKLEAMVAEDPGAAAQPDRVEVDGPARAVLRDDDTELDRIYSVLDEIHARFYEAYEREWVNANPKSRRNGSRGFNVQRIIPAIKRRVLQGTHILFSSVIPMNVDPTLSEYWRQSEAFGARCHAKLGPDITHVVAAKRGTEKVNQARARGTIAIVRPEWLHRVVTTWTRAPEEDFLLEPSDRDDFIRRKRGESGPSTSGEDNPGDPGTPHSVEPEPDAIGTPLEDEAREQVDNILHAFDYQAELDALMGSDTETDDGSGVSRESTPVPGSSHQLKRQRSTTPSIVTSGGVSDPNDTTRSPLAKRKRLSEMRGSSRLGIEVEANGTVNGEEDDDSESSSSDSEIADFLAEDLFGGDGSDEEEEDAQG</sequence>
<reference evidence="10 11" key="1">
    <citation type="submission" date="2015-07" db="EMBL/GenBank/DDBJ databases">
        <authorList>
            <person name="Noorani M."/>
        </authorList>
    </citation>
    <scope>NUCLEOTIDE SEQUENCE [LARGE SCALE GENOMIC DNA]</scope>
    <source>
        <strain evidence="10">BBA 69670</strain>
    </source>
</reference>
<keyword evidence="3 6" id="KW-0539">Nucleus</keyword>
<feature type="compositionally biased region" description="Low complexity" evidence="7">
    <location>
        <begin position="250"/>
        <end position="267"/>
    </location>
</feature>
<dbReference type="Gene3D" id="3.40.50.10190">
    <property type="entry name" value="BRCT domain"/>
    <property type="match status" value="1"/>
</dbReference>
<evidence type="ECO:0000259" key="9">
    <source>
        <dbReference type="PROSITE" id="PS50969"/>
    </source>
</evidence>
<dbReference type="InterPro" id="IPR004274">
    <property type="entry name" value="FCP1_dom"/>
</dbReference>
<gene>
    <name evidence="10" type="primary">fcp1</name>
    <name evidence="10" type="ORF">RSOLAG22IIIB_06191</name>
</gene>
<dbReference type="Gene3D" id="3.40.50.1000">
    <property type="entry name" value="HAD superfamily/HAD-like"/>
    <property type="match status" value="1"/>
</dbReference>